<comment type="caution">
    <text evidence="2">The sequence shown here is derived from an EMBL/GenBank/DDBJ whole genome shotgun (WGS) entry which is preliminary data.</text>
</comment>
<feature type="region of interest" description="Disordered" evidence="1">
    <location>
        <begin position="93"/>
        <end position="119"/>
    </location>
</feature>
<dbReference type="EMBL" id="AZLV01000176">
    <property type="protein sequence ID" value="ETJ06958.1"/>
    <property type="molecule type" value="Genomic_DNA"/>
</dbReference>
<feature type="region of interest" description="Disordered" evidence="1">
    <location>
        <begin position="44"/>
        <end position="74"/>
    </location>
</feature>
<gene>
    <name evidence="2" type="ORF">Q605_AUC00176G0001</name>
</gene>
<dbReference type="AlphaFoldDB" id="W1VLR3"/>
<feature type="region of interest" description="Disordered" evidence="1">
    <location>
        <begin position="1"/>
        <end position="23"/>
    </location>
</feature>
<evidence type="ECO:0000256" key="1">
    <source>
        <dbReference type="SAM" id="MobiDB-lite"/>
    </source>
</evidence>
<accession>W1VLR3</accession>
<name>W1VLR3_9ACTO</name>
<organism evidence="2 3">
    <name type="scientific">Actinomyces urogenitalis DORA_12</name>
    <dbReference type="NCBI Taxonomy" id="1403939"/>
    <lineage>
        <taxon>Bacteria</taxon>
        <taxon>Bacillati</taxon>
        <taxon>Actinomycetota</taxon>
        <taxon>Actinomycetes</taxon>
        <taxon>Actinomycetales</taxon>
        <taxon>Actinomycetaceae</taxon>
        <taxon>Actinomyces</taxon>
    </lineage>
</organism>
<proteinExistence type="predicted"/>
<protein>
    <submittedName>
        <fullName evidence="2">Uncharacterized protein</fullName>
    </submittedName>
</protein>
<evidence type="ECO:0000313" key="2">
    <source>
        <dbReference type="EMBL" id="ETJ06958.1"/>
    </source>
</evidence>
<sequence length="119" mass="12669">MVAFTEHGAVTAHGLGRKDEDRGCTARRINGHCPMHDGRLLADLSDGSFERGGEEIRSSARAEAHEPSAADGQQALEEPWASLLRDMGSYRQDGSDDLAGLGANGLGGRSVLVEEPKRV</sequence>
<feature type="compositionally biased region" description="Basic and acidic residues" evidence="1">
    <location>
        <begin position="48"/>
        <end position="68"/>
    </location>
</feature>
<dbReference type="Proteomes" id="UP000018852">
    <property type="component" value="Unassembled WGS sequence"/>
</dbReference>
<evidence type="ECO:0000313" key="3">
    <source>
        <dbReference type="Proteomes" id="UP000018852"/>
    </source>
</evidence>
<feature type="non-terminal residue" evidence="2">
    <location>
        <position position="119"/>
    </location>
</feature>
<reference evidence="2 3" key="1">
    <citation type="submission" date="2013-12" db="EMBL/GenBank/DDBJ databases">
        <title>A Varibaculum cambriense genome reconstructed from a premature infant gut community with otherwise low bacterial novelty that shifts toward anaerobic metabolism during the third week of life.</title>
        <authorList>
            <person name="Brown C.T."/>
            <person name="Sharon I."/>
            <person name="Thomas B.C."/>
            <person name="Castelle C.J."/>
            <person name="Morowitz M.J."/>
            <person name="Banfield J.F."/>
        </authorList>
    </citation>
    <scope>NUCLEOTIDE SEQUENCE [LARGE SCALE GENOMIC DNA]</scope>
    <source>
        <strain evidence="3">DORA_12</strain>
    </source>
</reference>